<organism evidence="2 3">
    <name type="scientific">Bimuria novae-zelandiae CBS 107.79</name>
    <dbReference type="NCBI Taxonomy" id="1447943"/>
    <lineage>
        <taxon>Eukaryota</taxon>
        <taxon>Fungi</taxon>
        <taxon>Dikarya</taxon>
        <taxon>Ascomycota</taxon>
        <taxon>Pezizomycotina</taxon>
        <taxon>Dothideomycetes</taxon>
        <taxon>Pleosporomycetidae</taxon>
        <taxon>Pleosporales</taxon>
        <taxon>Massarineae</taxon>
        <taxon>Didymosphaeriaceae</taxon>
        <taxon>Bimuria</taxon>
    </lineage>
</organism>
<dbReference type="Proteomes" id="UP000800036">
    <property type="component" value="Unassembled WGS sequence"/>
</dbReference>
<dbReference type="AlphaFoldDB" id="A0A6A5UTZ6"/>
<gene>
    <name evidence="2" type="ORF">BU23DRAFT_301286</name>
</gene>
<evidence type="ECO:0000313" key="3">
    <source>
        <dbReference type="Proteomes" id="UP000800036"/>
    </source>
</evidence>
<sequence length="412" mass="45919">MSELDDRYVYRGVWVNQKDGSTMGCTITVNANTSTIIVALLAVMSTIGATHLWSLLLFFSPQQRAFGAPKDALFRQQQALLRTSPAPGSFLVETIRLWWIWRRKGHVLLRCLLPALLSLLFAASTLTAGVFSSAIVSSSNIEVLVNSPYCGFRNATRYFDKHGSFQNDYVSTCESIGETYAWDCYAAIEDSQSRCKNVFSQLRIPVTVQEVERPFVTSMCAPKNSSAMDSGLLDMNEHFGFNLGASDLVKFRRRTTCSVLSAGGYLTVVNSSELSSKEKTGFLSQPRYDFPGEQFEASLYGGFTSGNGTEYVNGTSKLREATELRSLLYTNLTSTYRANGWMKLATTLLLVRTTNTAQRMQQSVLLTVLYSPYLVLGRTYRSEVPTVLGTVPYQILTRNTAVQNLFWLGWVN</sequence>
<feature type="transmembrane region" description="Helical" evidence="1">
    <location>
        <begin position="107"/>
        <end position="131"/>
    </location>
</feature>
<dbReference type="OrthoDB" id="3540210at2759"/>
<protein>
    <submittedName>
        <fullName evidence="2">Uncharacterized protein</fullName>
    </submittedName>
</protein>
<evidence type="ECO:0000256" key="1">
    <source>
        <dbReference type="SAM" id="Phobius"/>
    </source>
</evidence>
<dbReference type="EMBL" id="ML976735">
    <property type="protein sequence ID" value="KAF1967212.1"/>
    <property type="molecule type" value="Genomic_DNA"/>
</dbReference>
<proteinExistence type="predicted"/>
<evidence type="ECO:0000313" key="2">
    <source>
        <dbReference type="EMBL" id="KAF1967212.1"/>
    </source>
</evidence>
<keyword evidence="1" id="KW-1133">Transmembrane helix</keyword>
<keyword evidence="3" id="KW-1185">Reference proteome</keyword>
<reference evidence="2" key="1">
    <citation type="journal article" date="2020" name="Stud. Mycol.">
        <title>101 Dothideomycetes genomes: a test case for predicting lifestyles and emergence of pathogens.</title>
        <authorList>
            <person name="Haridas S."/>
            <person name="Albert R."/>
            <person name="Binder M."/>
            <person name="Bloem J."/>
            <person name="Labutti K."/>
            <person name="Salamov A."/>
            <person name="Andreopoulos B."/>
            <person name="Baker S."/>
            <person name="Barry K."/>
            <person name="Bills G."/>
            <person name="Bluhm B."/>
            <person name="Cannon C."/>
            <person name="Castanera R."/>
            <person name="Culley D."/>
            <person name="Daum C."/>
            <person name="Ezra D."/>
            <person name="Gonzalez J."/>
            <person name="Henrissat B."/>
            <person name="Kuo A."/>
            <person name="Liang C."/>
            <person name="Lipzen A."/>
            <person name="Lutzoni F."/>
            <person name="Magnuson J."/>
            <person name="Mondo S."/>
            <person name="Nolan M."/>
            <person name="Ohm R."/>
            <person name="Pangilinan J."/>
            <person name="Park H.-J."/>
            <person name="Ramirez L."/>
            <person name="Alfaro M."/>
            <person name="Sun H."/>
            <person name="Tritt A."/>
            <person name="Yoshinaga Y."/>
            <person name="Zwiers L.-H."/>
            <person name="Turgeon B."/>
            <person name="Goodwin S."/>
            <person name="Spatafora J."/>
            <person name="Crous P."/>
            <person name="Grigoriev I."/>
        </authorList>
    </citation>
    <scope>NUCLEOTIDE SEQUENCE</scope>
    <source>
        <strain evidence="2">CBS 107.79</strain>
    </source>
</reference>
<keyword evidence="1" id="KW-0812">Transmembrane</keyword>
<name>A0A6A5UTZ6_9PLEO</name>
<feature type="transmembrane region" description="Helical" evidence="1">
    <location>
        <begin position="36"/>
        <end position="59"/>
    </location>
</feature>
<keyword evidence="1" id="KW-0472">Membrane</keyword>
<accession>A0A6A5UTZ6</accession>